<comment type="similarity">
    <text evidence="1">Belongs to the intimin/invasin family.</text>
</comment>
<dbReference type="SUPFAM" id="SSF53300">
    <property type="entry name" value="vWA-like"/>
    <property type="match status" value="1"/>
</dbReference>
<dbReference type="Pfam" id="PF13519">
    <property type="entry name" value="VWA_2"/>
    <property type="match status" value="1"/>
</dbReference>
<dbReference type="InterPro" id="IPR008964">
    <property type="entry name" value="Invasin/intimin_cell_adhesion"/>
</dbReference>
<evidence type="ECO:0000313" key="5">
    <source>
        <dbReference type="Proteomes" id="UP000292580"/>
    </source>
</evidence>
<evidence type="ECO:0000313" key="4">
    <source>
        <dbReference type="EMBL" id="TAJ45280.1"/>
    </source>
</evidence>
<dbReference type="PROSITE" id="PS51127">
    <property type="entry name" value="BIG1"/>
    <property type="match status" value="2"/>
</dbReference>
<dbReference type="InterPro" id="IPR003344">
    <property type="entry name" value="Big_1_dom"/>
</dbReference>
<dbReference type="InterPro" id="IPR036465">
    <property type="entry name" value="vWFA_dom_sf"/>
</dbReference>
<protein>
    <recommendedName>
        <fullName evidence="6">VWFA domain-containing protein</fullName>
    </recommendedName>
</protein>
<dbReference type="Gene3D" id="2.60.40.10">
    <property type="entry name" value="Immunoglobulins"/>
    <property type="match status" value="3"/>
</dbReference>
<evidence type="ECO:0000259" key="3">
    <source>
        <dbReference type="PROSITE" id="PS51127"/>
    </source>
</evidence>
<organism evidence="4 5">
    <name type="scientific">Methanofollis fontis</name>
    <dbReference type="NCBI Taxonomy" id="2052832"/>
    <lineage>
        <taxon>Archaea</taxon>
        <taxon>Methanobacteriati</taxon>
        <taxon>Methanobacteriota</taxon>
        <taxon>Stenosarchaea group</taxon>
        <taxon>Methanomicrobia</taxon>
        <taxon>Methanomicrobiales</taxon>
        <taxon>Methanomicrobiaceae</taxon>
        <taxon>Methanofollis</taxon>
    </lineage>
</organism>
<dbReference type="InterPro" id="IPR013783">
    <property type="entry name" value="Ig-like_fold"/>
</dbReference>
<dbReference type="EMBL" id="PGCL01000001">
    <property type="protein sequence ID" value="TAJ45280.1"/>
    <property type="molecule type" value="Genomic_DNA"/>
</dbReference>
<sequence>MTFLRCSLLVVGTLLLLQAASAADIVLNVESDTEWLVAGGSDSTITATVLDAGGDPVKGISVEFSVEDGMGSFNRDTRKTNAGGIASVNFRPGYRSGSAVITATVSAGGGDPEEVSASCIQRIDHATPFWLVYLDYENEVPVGSTTAITLRMWDFYRNPIDSLRTAETVHFSVGSPEGNAGFIDGSTYVEDIIVPVNESGYLSILLRSDYRTGENIVYIDFPGYVGDRYIVIYGEGCALPAEIACSISPDGTPNPWVPADGRSKFSITYTLRDTYGNPSGGRDIRITALPGEDRTITTNSNGQAMITYGPKESTGTVTLTATAVDDASVTCSEVVEFISRAATDMILSASPQTMASHEVEPAFTADIRAKVMDEKGNAVAGETVTFALAEIDGGDAADGAPNLPSGSALTDSCGYAIVPFVPGSFITDPDDPDYDPMATGTCTVVATWSGVERRLEMTWKNYPYLSVFTSVDPETVEVNGTVNVNVTVRGDGWALQPDPIDVVLVIDRSGSMGGTDISPNRITAAKAAAIDFVDQMDLEKDRIGLVSFSWGAYIDQGLTDNREDIVSAINALSPSGGTNMRRAFYDAIKILKTTGRSDAVKAVILMSDGDWNLHGSPLAVGPGYPDDDPYLSSYHPTYPETFAGYPWSGYIGTYDFSNEKYEWYYDIPEPRGTKNVETSWYRRYPYYSTITGSVCTDGQHTNQNMSVYANSGYPFERVQVYTIGFVTGLDPNVENALTILSESTGAAYTWAGNQEELEQIYQAIAGELKTDAGVNTTMDLRFDTLEVNNVTVPNTVADPVLEYLFVQNESTLIESHIDNTTPAYVVIPPTTCDNTTYWQAHRNLAFDLGTIRLNQTWTARFTLQALKDGNINIFGAGSVIAFNEGSDLLALPDTFITAVPDLNNTGLNASTLEVWNLCRDGTGPIGDLLQLTWNLNYTGNASATQRLYYSTDDRHTWTRFDTLSPVPPGNTTQGGTLDVRGLLEGYYWIRVHATAPDAPDAIAETDTSICVGLADTPKIKIE</sequence>
<dbReference type="PROSITE" id="PS50234">
    <property type="entry name" value="VWFA"/>
    <property type="match status" value="1"/>
</dbReference>
<dbReference type="Gene3D" id="3.40.50.410">
    <property type="entry name" value="von Willebrand factor, type A domain"/>
    <property type="match status" value="1"/>
</dbReference>
<dbReference type="OrthoDB" id="3296at2157"/>
<dbReference type="Proteomes" id="UP000292580">
    <property type="component" value="Unassembled WGS sequence"/>
</dbReference>
<dbReference type="CDD" id="cd00198">
    <property type="entry name" value="vWFA"/>
    <property type="match status" value="1"/>
</dbReference>
<dbReference type="InterPro" id="IPR002035">
    <property type="entry name" value="VWF_A"/>
</dbReference>
<feature type="domain" description="Big-1" evidence="3">
    <location>
        <begin position="24"/>
        <end position="120"/>
    </location>
</feature>
<dbReference type="SMART" id="SM00327">
    <property type="entry name" value="VWA"/>
    <property type="match status" value="1"/>
</dbReference>
<feature type="domain" description="Big-1" evidence="3">
    <location>
        <begin position="244"/>
        <end position="338"/>
    </location>
</feature>
<dbReference type="SUPFAM" id="SSF49373">
    <property type="entry name" value="Invasin/intimin cell-adhesion fragments"/>
    <property type="match status" value="3"/>
</dbReference>
<dbReference type="AlphaFoldDB" id="A0A483CVX0"/>
<dbReference type="PANTHER" id="PTHR10579">
    <property type="entry name" value="CALCIUM-ACTIVATED CHLORIDE CHANNEL REGULATOR"/>
    <property type="match status" value="1"/>
</dbReference>
<name>A0A483CVX0_9EURY</name>
<evidence type="ECO:0000256" key="1">
    <source>
        <dbReference type="ARBA" id="ARBA00010116"/>
    </source>
</evidence>
<accession>A0A483CVX0</accession>
<evidence type="ECO:0000259" key="2">
    <source>
        <dbReference type="PROSITE" id="PS50234"/>
    </source>
</evidence>
<keyword evidence="5" id="KW-1185">Reference proteome</keyword>
<comment type="caution">
    <text evidence="4">The sequence shown here is derived from an EMBL/GenBank/DDBJ whole genome shotgun (WGS) entry which is preliminary data.</text>
</comment>
<feature type="domain" description="VWFA" evidence="2">
    <location>
        <begin position="501"/>
        <end position="609"/>
    </location>
</feature>
<gene>
    <name evidence="4" type="ORF">CUJ86_00585</name>
</gene>
<dbReference type="PANTHER" id="PTHR10579:SF43">
    <property type="entry name" value="ZINC FINGER (C3HC4-TYPE RING FINGER) FAMILY PROTEIN"/>
    <property type="match status" value="1"/>
</dbReference>
<dbReference type="Pfam" id="PF02369">
    <property type="entry name" value="Big_1"/>
    <property type="match status" value="2"/>
</dbReference>
<reference evidence="4 5" key="1">
    <citation type="submission" date="2017-11" db="EMBL/GenBank/DDBJ databases">
        <title>Isolation and Characterization of Methanofollis Species from Methane Seep Offshore SW Taiwan.</title>
        <authorList>
            <person name="Teng N.-H."/>
            <person name="Lai M.-C."/>
            <person name="Chen S.-C."/>
        </authorList>
    </citation>
    <scope>NUCLEOTIDE SEQUENCE [LARGE SCALE GENOMIC DNA]</scope>
    <source>
        <strain evidence="4 5">FWC-SCC2</strain>
    </source>
</reference>
<dbReference type="SMART" id="SM00634">
    <property type="entry name" value="BID_1"/>
    <property type="match status" value="3"/>
</dbReference>
<proteinExistence type="inferred from homology"/>
<dbReference type="RefSeq" id="WP_130645626.1">
    <property type="nucleotide sequence ID" value="NZ_PGCL01000001.1"/>
</dbReference>
<evidence type="ECO:0008006" key="6">
    <source>
        <dbReference type="Google" id="ProtNLM"/>
    </source>
</evidence>
<dbReference type="InterPro" id="IPR051266">
    <property type="entry name" value="CLCR"/>
</dbReference>